<accession>A0A9P7NIS3</accession>
<organism evidence="2 3">
    <name type="scientific">Claviceps pusilla</name>
    <dbReference type="NCBI Taxonomy" id="123648"/>
    <lineage>
        <taxon>Eukaryota</taxon>
        <taxon>Fungi</taxon>
        <taxon>Dikarya</taxon>
        <taxon>Ascomycota</taxon>
        <taxon>Pezizomycotina</taxon>
        <taxon>Sordariomycetes</taxon>
        <taxon>Hypocreomycetidae</taxon>
        <taxon>Hypocreales</taxon>
        <taxon>Clavicipitaceae</taxon>
        <taxon>Claviceps</taxon>
    </lineage>
</organism>
<dbReference type="AlphaFoldDB" id="A0A9P7NIS3"/>
<feature type="compositionally biased region" description="Polar residues" evidence="1">
    <location>
        <begin position="203"/>
        <end position="215"/>
    </location>
</feature>
<keyword evidence="3" id="KW-1185">Reference proteome</keyword>
<proteinExistence type="predicted"/>
<evidence type="ECO:0000256" key="1">
    <source>
        <dbReference type="SAM" id="MobiDB-lite"/>
    </source>
</evidence>
<dbReference type="Proteomes" id="UP000748025">
    <property type="component" value="Unassembled WGS sequence"/>
</dbReference>
<gene>
    <name evidence="2" type="ORF">E4U43_008665</name>
</gene>
<evidence type="ECO:0000313" key="2">
    <source>
        <dbReference type="EMBL" id="KAG6017788.1"/>
    </source>
</evidence>
<dbReference type="OrthoDB" id="3526284at2759"/>
<protein>
    <submittedName>
        <fullName evidence="2">Uncharacterized protein</fullName>
    </submittedName>
</protein>
<feature type="compositionally biased region" description="Polar residues" evidence="1">
    <location>
        <begin position="1"/>
        <end position="14"/>
    </location>
</feature>
<feature type="region of interest" description="Disordered" evidence="1">
    <location>
        <begin position="199"/>
        <end position="262"/>
    </location>
</feature>
<dbReference type="EMBL" id="SRPW01000098">
    <property type="protein sequence ID" value="KAG6017788.1"/>
    <property type="molecule type" value="Genomic_DNA"/>
</dbReference>
<evidence type="ECO:0000313" key="3">
    <source>
        <dbReference type="Proteomes" id="UP000748025"/>
    </source>
</evidence>
<comment type="caution">
    <text evidence="2">The sequence shown here is derived from an EMBL/GenBank/DDBJ whole genome shotgun (WGS) entry which is preliminary data.</text>
</comment>
<reference evidence="2" key="1">
    <citation type="journal article" date="2020" name="bioRxiv">
        <title>Whole genome comparisons of ergot fungi reveals the divergence and evolution of species within the genus Claviceps are the result of varying mechanisms driving genome evolution and host range expansion.</title>
        <authorList>
            <person name="Wyka S.A."/>
            <person name="Mondo S.J."/>
            <person name="Liu M."/>
            <person name="Dettman J."/>
            <person name="Nalam V."/>
            <person name="Broders K.D."/>
        </authorList>
    </citation>
    <scope>NUCLEOTIDE SEQUENCE</scope>
    <source>
        <strain evidence="2">CCC 602</strain>
    </source>
</reference>
<feature type="region of interest" description="Disordered" evidence="1">
    <location>
        <begin position="1"/>
        <end position="33"/>
    </location>
</feature>
<feature type="compositionally biased region" description="Polar residues" evidence="1">
    <location>
        <begin position="249"/>
        <end position="261"/>
    </location>
</feature>
<name>A0A9P7NIS3_9HYPO</name>
<sequence length="298" mass="33830">MPQDNSASASTSGYRENPPPPYTLMPSSVGTRAPSVSSSLFSAQISSLRDQIRQQEAARFSAQDRHDYEILSLLIPHVEALFESIAAISPSPSLVEATLVPGDAVDKTWSLSDVEGNRSGNFTKLIRVEQNIKTMDGNDKRMPAMSETYDLAARENDSNYWQQEKDERTERKQINLEAHLWWWLDEEMARRLAAHLQPARESASLSRQTDQVQFERSSRETKKTGRWSLFKRDTPHSTMEGSKPIHPSANDTARSPTQSDDISMMVNAEETTFRRQTEMGLWESRTGWGLVVRLRIRT</sequence>